<gene>
    <name evidence="3" type="ORF">PINE0816_LOCUS2836</name>
</gene>
<accession>A0A7S0BY00</accession>
<organism evidence="3">
    <name type="scientific">Proboscia inermis</name>
    <dbReference type="NCBI Taxonomy" id="420281"/>
    <lineage>
        <taxon>Eukaryota</taxon>
        <taxon>Sar</taxon>
        <taxon>Stramenopiles</taxon>
        <taxon>Ochrophyta</taxon>
        <taxon>Bacillariophyta</taxon>
        <taxon>Coscinodiscophyceae</taxon>
        <taxon>Rhizosoleniophycidae</taxon>
        <taxon>Rhizosoleniales</taxon>
        <taxon>Rhizosoleniaceae</taxon>
        <taxon>Proboscia</taxon>
    </lineage>
</organism>
<dbReference type="EMBL" id="HBEL01005923">
    <property type="protein sequence ID" value="CAD8406719.1"/>
    <property type="molecule type" value="Transcribed_RNA"/>
</dbReference>
<keyword evidence="2" id="KW-0812">Transmembrane</keyword>
<proteinExistence type="predicted"/>
<reference evidence="3" key="1">
    <citation type="submission" date="2021-01" db="EMBL/GenBank/DDBJ databases">
        <authorList>
            <person name="Corre E."/>
            <person name="Pelletier E."/>
            <person name="Niang G."/>
            <person name="Scheremetjew M."/>
            <person name="Finn R."/>
            <person name="Kale V."/>
            <person name="Holt S."/>
            <person name="Cochrane G."/>
            <person name="Meng A."/>
            <person name="Brown T."/>
            <person name="Cohen L."/>
        </authorList>
    </citation>
    <scope>NUCLEOTIDE SEQUENCE</scope>
    <source>
        <strain evidence="3">CCAP1064/1</strain>
    </source>
</reference>
<evidence type="ECO:0000256" key="1">
    <source>
        <dbReference type="SAM" id="MobiDB-lite"/>
    </source>
</evidence>
<keyword evidence="2" id="KW-0472">Membrane</keyword>
<evidence type="ECO:0000256" key="2">
    <source>
        <dbReference type="SAM" id="Phobius"/>
    </source>
</evidence>
<sequence length="462" mass="48601">MAKESDGPYVYAAFQRAGIHGPTSLDTGTNYGGCVDPRYDNAVIPEYSDVFDGGIVNQDVCTAQGLGAYVNRTSSQSIPAYAANTGVHCSGSSASSCLAKFHKNSGLPVWAIPKPDIFDFETTEDGIVVVGTTYDSPPSFDSVQIAAGVATLEGYGVMWQSKVDLNGNGIYVQPLISERSYGGGTGLTQDPNGNLFMTLYTTSPTTKLGPGAPGGWTLDLMTGVCGEEDAICEGEQRNLVTKLGDEMTPSCIASCGEDIEVTADNCFIDGVCYANGDSAIAIGLGCMVCNSGVSQTEWSEGPTIGTTACLIYNKCFADGTLLEVRVGRFEAVYSECQACIPSTNKYDWSIKEEYDLVSVSAVPPEDCSFKPTAIPTDAPTMAPVSPSTNFPTKNQVLAPTDKPIVSEEVGLSKASESSNDDDSLSNGAIAAIVFGCLVGFGVFAFFMAKRATGNNIEYQTNQ</sequence>
<keyword evidence="2" id="KW-1133">Transmembrane helix</keyword>
<evidence type="ECO:0000313" key="3">
    <source>
        <dbReference type="EMBL" id="CAD8406719.1"/>
    </source>
</evidence>
<feature type="compositionally biased region" description="Polar residues" evidence="1">
    <location>
        <begin position="385"/>
        <end position="397"/>
    </location>
</feature>
<dbReference type="AlphaFoldDB" id="A0A7S0BY00"/>
<name>A0A7S0BY00_9STRA</name>
<protein>
    <submittedName>
        <fullName evidence="3">Uncharacterized protein</fullName>
    </submittedName>
</protein>
<feature type="transmembrane region" description="Helical" evidence="2">
    <location>
        <begin position="427"/>
        <end position="448"/>
    </location>
</feature>
<feature type="region of interest" description="Disordered" evidence="1">
    <location>
        <begin position="378"/>
        <end position="397"/>
    </location>
</feature>